<accession>A0ABP7LET6</accession>
<name>A0ABP7LET6_9GAMM</name>
<protein>
    <recommendedName>
        <fullName evidence="3">Restriction endonuclease</fullName>
    </recommendedName>
</protein>
<dbReference type="EMBL" id="BAABDG010000003">
    <property type="protein sequence ID" value="GAA3900472.1"/>
    <property type="molecule type" value="Genomic_DNA"/>
</dbReference>
<sequence length="301" mass="33457">MIIAPLQQALCTDRCRVTYGPDPSNWIVPSLPAGWRLLSFHFFVDWSQTPPVVADRIWMTRQLRLEAGEMLENISKDEILRQFRVGATYQEFKDLERASAPCRHQITVVLLPEIPVADINDNTPVWAIGKTEGGKLKISTGTVQDLKGAIQMHSGGPVQIGSKGLTYGTSAVECYLSKSDAAFPGDADAVIVDDQNRIRCIVEYKKHTLDAPISQHLVMRYYPRPDGRKYQRLEALAARCRGLLPFPVPLVILYYSTKTPAIRLQEIGALDAHGITINRDSGDMPVNGNTADTVVNWLGML</sequence>
<evidence type="ECO:0000313" key="2">
    <source>
        <dbReference type="Proteomes" id="UP001499994"/>
    </source>
</evidence>
<evidence type="ECO:0000313" key="1">
    <source>
        <dbReference type="EMBL" id="GAA3900472.1"/>
    </source>
</evidence>
<proteinExistence type="predicted"/>
<dbReference type="Proteomes" id="UP001499994">
    <property type="component" value="Unassembled WGS sequence"/>
</dbReference>
<dbReference type="RefSeq" id="WP_346081684.1">
    <property type="nucleotide sequence ID" value="NZ_BAABDG010000003.1"/>
</dbReference>
<keyword evidence="2" id="KW-1185">Reference proteome</keyword>
<organism evidence="1 2">
    <name type="scientific">Gibbsiella dentisursi</name>
    <dbReference type="NCBI Taxonomy" id="796890"/>
    <lineage>
        <taxon>Bacteria</taxon>
        <taxon>Pseudomonadati</taxon>
        <taxon>Pseudomonadota</taxon>
        <taxon>Gammaproteobacteria</taxon>
        <taxon>Enterobacterales</taxon>
        <taxon>Yersiniaceae</taxon>
        <taxon>Gibbsiella</taxon>
    </lineage>
</organism>
<gene>
    <name evidence="1" type="ORF">GCM10022405_27310</name>
</gene>
<reference evidence="2" key="1">
    <citation type="journal article" date="2019" name="Int. J. Syst. Evol. Microbiol.">
        <title>The Global Catalogue of Microorganisms (GCM) 10K type strain sequencing project: providing services to taxonomists for standard genome sequencing and annotation.</title>
        <authorList>
            <consortium name="The Broad Institute Genomics Platform"/>
            <consortium name="The Broad Institute Genome Sequencing Center for Infectious Disease"/>
            <person name="Wu L."/>
            <person name="Ma J."/>
        </authorList>
    </citation>
    <scope>NUCLEOTIDE SEQUENCE [LARGE SCALE GENOMIC DNA]</scope>
    <source>
        <strain evidence="2">JCM 17201</strain>
    </source>
</reference>
<evidence type="ECO:0008006" key="3">
    <source>
        <dbReference type="Google" id="ProtNLM"/>
    </source>
</evidence>
<comment type="caution">
    <text evidence="1">The sequence shown here is derived from an EMBL/GenBank/DDBJ whole genome shotgun (WGS) entry which is preliminary data.</text>
</comment>